<evidence type="ECO:0000313" key="4">
    <source>
        <dbReference type="Proteomes" id="UP000650833"/>
    </source>
</evidence>
<gene>
    <name evidence="3" type="ORF">INT46_007714</name>
</gene>
<evidence type="ECO:0000256" key="2">
    <source>
        <dbReference type="SAM" id="MobiDB-lite"/>
    </source>
</evidence>
<dbReference type="AlphaFoldDB" id="A0A8H7R269"/>
<feature type="coiled-coil region" evidence="1">
    <location>
        <begin position="5"/>
        <end position="32"/>
    </location>
</feature>
<reference evidence="3" key="1">
    <citation type="submission" date="2020-12" db="EMBL/GenBank/DDBJ databases">
        <title>Metabolic potential, ecology and presence of endohyphal bacteria is reflected in genomic diversity of Mucoromycotina.</title>
        <authorList>
            <person name="Muszewska A."/>
            <person name="Okrasinska A."/>
            <person name="Steczkiewicz K."/>
            <person name="Drgas O."/>
            <person name="Orlowska M."/>
            <person name="Perlinska-Lenart U."/>
            <person name="Aleksandrzak-Piekarczyk T."/>
            <person name="Szatraj K."/>
            <person name="Zielenkiewicz U."/>
            <person name="Pilsyk S."/>
            <person name="Malc E."/>
            <person name="Mieczkowski P."/>
            <person name="Kruszewska J.S."/>
            <person name="Biernat P."/>
            <person name="Pawlowska J."/>
        </authorList>
    </citation>
    <scope>NUCLEOTIDE SEQUENCE</scope>
    <source>
        <strain evidence="3">CBS 226.32</strain>
    </source>
</reference>
<dbReference type="OrthoDB" id="2280493at2759"/>
<organism evidence="3 4">
    <name type="scientific">Mucor plumbeus</name>
    <dbReference type="NCBI Taxonomy" id="97098"/>
    <lineage>
        <taxon>Eukaryota</taxon>
        <taxon>Fungi</taxon>
        <taxon>Fungi incertae sedis</taxon>
        <taxon>Mucoromycota</taxon>
        <taxon>Mucoromycotina</taxon>
        <taxon>Mucoromycetes</taxon>
        <taxon>Mucorales</taxon>
        <taxon>Mucorineae</taxon>
        <taxon>Mucoraceae</taxon>
        <taxon>Mucor</taxon>
    </lineage>
</organism>
<feature type="region of interest" description="Disordered" evidence="2">
    <location>
        <begin position="51"/>
        <end position="70"/>
    </location>
</feature>
<accession>A0A8H7R269</accession>
<keyword evidence="1" id="KW-0175">Coiled coil</keyword>
<evidence type="ECO:0000313" key="3">
    <source>
        <dbReference type="EMBL" id="KAG2201796.1"/>
    </source>
</evidence>
<dbReference type="Proteomes" id="UP000650833">
    <property type="component" value="Unassembled WGS sequence"/>
</dbReference>
<name>A0A8H7R269_9FUNG</name>
<feature type="compositionally biased region" description="Low complexity" evidence="2">
    <location>
        <begin position="58"/>
        <end position="70"/>
    </location>
</feature>
<sequence length="212" mass="23302">MDDTLSKYDESLQALEKQRESLELVMKRMGAEWEESGAGIGWLGDVLSNSSDSHDEAANTSSYSASSSSKLSTSLALKNKNPPLFHMMQSNEGPSHDYLQTLLNVNDELLAQSLASSTNMEGEDLVSNNNNNNNSNTRECNVTIASSSSLKNNNNNNNINAFVTQQQKHQLISPLLTEEDQQSGIHSNLYQQQNVLNQSQLATPPITPSEQQ</sequence>
<evidence type="ECO:0000256" key="1">
    <source>
        <dbReference type="SAM" id="Coils"/>
    </source>
</evidence>
<protein>
    <submittedName>
        <fullName evidence="3">Uncharacterized protein</fullName>
    </submittedName>
</protein>
<dbReference type="EMBL" id="JAEPRC010000274">
    <property type="protein sequence ID" value="KAG2201796.1"/>
    <property type="molecule type" value="Genomic_DNA"/>
</dbReference>
<proteinExistence type="predicted"/>
<comment type="caution">
    <text evidence="3">The sequence shown here is derived from an EMBL/GenBank/DDBJ whole genome shotgun (WGS) entry which is preliminary data.</text>
</comment>
<keyword evidence="4" id="KW-1185">Reference proteome</keyword>